<dbReference type="InterPro" id="IPR018247">
    <property type="entry name" value="EF_Hand_1_Ca_BS"/>
</dbReference>
<proteinExistence type="predicted"/>
<dbReference type="GO" id="GO:0005788">
    <property type="term" value="C:endoplasmic reticulum lumen"/>
    <property type="evidence" value="ECO:0007669"/>
    <property type="project" value="UniProtKB-SubCell"/>
</dbReference>
<evidence type="ECO:0000256" key="9">
    <source>
        <dbReference type="ARBA" id="ARBA00056975"/>
    </source>
</evidence>
<evidence type="ECO:0000256" key="8">
    <source>
        <dbReference type="ARBA" id="ARBA00023186"/>
    </source>
</evidence>
<keyword evidence="4" id="KW-0677">Repeat</keyword>
<comment type="subcellular location">
    <subcellularLocation>
        <location evidence="1">Endoplasmic reticulum lumen</location>
    </subcellularLocation>
</comment>
<dbReference type="PROSITE" id="PS00018">
    <property type="entry name" value="EF_HAND_1"/>
    <property type="match status" value="5"/>
</dbReference>
<keyword evidence="6" id="KW-0106">Calcium</keyword>
<keyword evidence="7" id="KW-0325">Glycoprotein</keyword>
<evidence type="ECO:0000259" key="14">
    <source>
        <dbReference type="PROSITE" id="PS50222"/>
    </source>
</evidence>
<dbReference type="Pfam" id="PF13499">
    <property type="entry name" value="EF-hand_7"/>
    <property type="match status" value="1"/>
</dbReference>
<keyword evidence="16" id="KW-1185">Reference proteome</keyword>
<evidence type="ECO:0000256" key="2">
    <source>
        <dbReference type="ARBA" id="ARBA00022723"/>
    </source>
</evidence>
<feature type="domain" description="EF-hand" evidence="14">
    <location>
        <begin position="165"/>
        <end position="200"/>
    </location>
</feature>
<dbReference type="InterPro" id="IPR002048">
    <property type="entry name" value="EF_hand_dom"/>
</dbReference>
<feature type="domain" description="EF-hand" evidence="14">
    <location>
        <begin position="117"/>
        <end position="152"/>
    </location>
</feature>
<dbReference type="SMART" id="SM00054">
    <property type="entry name" value="EFh"/>
    <property type="match status" value="5"/>
</dbReference>
<evidence type="ECO:0000256" key="3">
    <source>
        <dbReference type="ARBA" id="ARBA00022729"/>
    </source>
</evidence>
<dbReference type="SUPFAM" id="SSF47473">
    <property type="entry name" value="EF-hand"/>
    <property type="match status" value="2"/>
</dbReference>
<dbReference type="PANTHER" id="PTHR10827:SF95">
    <property type="entry name" value="LD34388P"/>
    <property type="match status" value="1"/>
</dbReference>
<comment type="subunit">
    <text evidence="10">Interacts with PCSK6 (immature form including the propeptide); probably involved in the maturation and the secretion of PCSK6.</text>
</comment>
<name>A0AAV8W373_9CUCU</name>
<dbReference type="GO" id="GO:0005509">
    <property type="term" value="F:calcium ion binding"/>
    <property type="evidence" value="ECO:0007669"/>
    <property type="project" value="InterPro"/>
</dbReference>
<feature type="region of interest" description="Disordered" evidence="12">
    <location>
        <begin position="33"/>
        <end position="58"/>
    </location>
</feature>
<feature type="transmembrane region" description="Helical" evidence="13">
    <location>
        <begin position="6"/>
        <end position="24"/>
    </location>
</feature>
<dbReference type="EMBL" id="JANEYG010000012">
    <property type="protein sequence ID" value="KAJ8921076.1"/>
    <property type="molecule type" value="Genomic_DNA"/>
</dbReference>
<dbReference type="AlphaFoldDB" id="A0AAV8W373"/>
<evidence type="ECO:0000256" key="12">
    <source>
        <dbReference type="SAM" id="MobiDB-lite"/>
    </source>
</evidence>
<evidence type="ECO:0000313" key="16">
    <source>
        <dbReference type="Proteomes" id="UP001159042"/>
    </source>
</evidence>
<evidence type="ECO:0000256" key="11">
    <source>
        <dbReference type="ARBA" id="ARBA00072696"/>
    </source>
</evidence>
<dbReference type="CDD" id="cd16227">
    <property type="entry name" value="EFh_CREC_RCN2_like"/>
    <property type="match status" value="1"/>
</dbReference>
<comment type="function">
    <text evidence="9">Probable molecular chaperone assisting protein biosynthesis and transport in the endoplasmic reticulum. Required for the proper biosynthesis and transport of pulmonary surfactant-associated protein A/SP-A, pulmonary surfactant-associated protein D/SP-D and the lipid transporter ABCA3. By regulating both the proper expression and the degradation through the endoplasmic reticulum-associated protein degradation pathway of these proteins plays a crucial role in pulmonary surfactant homeostasis. Has an anti-fibrotic activity by negatively regulating the secretion of type I and type III collagens. This calcium-binding protein also transiently associates with immature PCSK6 and regulates its secretion.</text>
</comment>
<feature type="domain" description="EF-hand" evidence="14">
    <location>
        <begin position="202"/>
        <end position="237"/>
    </location>
</feature>
<accession>A0AAV8W373</accession>
<gene>
    <name evidence="15" type="ORF">NQ315_015872</name>
</gene>
<organism evidence="15 16">
    <name type="scientific">Exocentrus adspersus</name>
    <dbReference type="NCBI Taxonomy" id="1586481"/>
    <lineage>
        <taxon>Eukaryota</taxon>
        <taxon>Metazoa</taxon>
        <taxon>Ecdysozoa</taxon>
        <taxon>Arthropoda</taxon>
        <taxon>Hexapoda</taxon>
        <taxon>Insecta</taxon>
        <taxon>Pterygota</taxon>
        <taxon>Neoptera</taxon>
        <taxon>Endopterygota</taxon>
        <taxon>Coleoptera</taxon>
        <taxon>Polyphaga</taxon>
        <taxon>Cucujiformia</taxon>
        <taxon>Chrysomeloidea</taxon>
        <taxon>Cerambycidae</taxon>
        <taxon>Lamiinae</taxon>
        <taxon>Acanthocinini</taxon>
        <taxon>Exocentrus</taxon>
    </lineage>
</organism>
<evidence type="ECO:0000256" key="7">
    <source>
        <dbReference type="ARBA" id="ARBA00023180"/>
    </source>
</evidence>
<keyword evidence="13" id="KW-1133">Transmembrane helix</keyword>
<reference evidence="15 16" key="1">
    <citation type="journal article" date="2023" name="Insect Mol. Biol.">
        <title>Genome sequencing provides insights into the evolution of gene families encoding plant cell wall-degrading enzymes in longhorned beetles.</title>
        <authorList>
            <person name="Shin N.R."/>
            <person name="Okamura Y."/>
            <person name="Kirsch R."/>
            <person name="Pauchet Y."/>
        </authorList>
    </citation>
    <scope>NUCLEOTIDE SEQUENCE [LARGE SCALE GENOMIC DNA]</scope>
    <source>
        <strain evidence="15">EAD_L_NR</strain>
    </source>
</reference>
<dbReference type="InterPro" id="IPR011992">
    <property type="entry name" value="EF-hand-dom_pair"/>
</dbReference>
<keyword evidence="8" id="KW-0143">Chaperone</keyword>
<keyword evidence="13" id="KW-0472">Membrane</keyword>
<evidence type="ECO:0000313" key="15">
    <source>
        <dbReference type="EMBL" id="KAJ8921076.1"/>
    </source>
</evidence>
<dbReference type="FunFam" id="1.10.238.10:FF:000104">
    <property type="entry name" value="calumenin isoform X1"/>
    <property type="match status" value="1"/>
</dbReference>
<comment type="caution">
    <text evidence="15">The sequence shown here is derived from an EMBL/GenBank/DDBJ whole genome shotgun (WGS) entry which is preliminary data.</text>
</comment>
<evidence type="ECO:0000256" key="10">
    <source>
        <dbReference type="ARBA" id="ARBA00063143"/>
    </source>
</evidence>
<dbReference type="PROSITE" id="PS50222">
    <property type="entry name" value="EF_HAND_2"/>
    <property type="match status" value="3"/>
</dbReference>
<evidence type="ECO:0000256" key="13">
    <source>
        <dbReference type="SAM" id="Phobius"/>
    </source>
</evidence>
<sequence length="329" mass="38229">MEVKDWLIYILFLPLYGALAGIVHSHSSELNKERESDGSYKPRDHHHFSDEESDHRTDFDHEAILGSHREAEEYDHLPPEEAKKRLGILAGKMDLNGDQAVDRNELKAWIMRSFKMLSEEEARDRMEDADEDGDGFVTWNEYLTDTYGAGEDSEEALTFEDDNLHFVEDDKEMWKAADRNGDGQLDSREWLSFSHPEEDPNLLPVILKQTLKEKDLDGDGFISFQEYMSDRGKDMGKSLLLSEKQTFDDSFDHDRDGKLNSEEILNWIVPSNEKIAEEEVQHLFQHCDDDIDQRLSFEEILNHHDIFVGSEATDYGDHLHNIHHFTDEL</sequence>
<dbReference type="Pfam" id="PF13833">
    <property type="entry name" value="EF-hand_8"/>
    <property type="match status" value="1"/>
</dbReference>
<evidence type="ECO:0000256" key="1">
    <source>
        <dbReference type="ARBA" id="ARBA00004319"/>
    </source>
</evidence>
<dbReference type="Proteomes" id="UP001159042">
    <property type="component" value="Unassembled WGS sequence"/>
</dbReference>
<keyword evidence="5" id="KW-0256">Endoplasmic reticulum</keyword>
<dbReference type="PANTHER" id="PTHR10827">
    <property type="entry name" value="RETICULOCALBIN"/>
    <property type="match status" value="1"/>
</dbReference>
<keyword evidence="2" id="KW-0479">Metal-binding</keyword>
<dbReference type="GO" id="GO:0015031">
    <property type="term" value="P:protein transport"/>
    <property type="evidence" value="ECO:0007669"/>
    <property type="project" value="UniProtKB-ARBA"/>
</dbReference>
<evidence type="ECO:0000256" key="4">
    <source>
        <dbReference type="ARBA" id="ARBA00022737"/>
    </source>
</evidence>
<protein>
    <recommendedName>
        <fullName evidence="11">Reticulocalbin-3</fullName>
    </recommendedName>
</protein>
<keyword evidence="13" id="KW-0812">Transmembrane</keyword>
<keyword evidence="3" id="KW-0732">Signal</keyword>
<dbReference type="Gene3D" id="1.10.238.10">
    <property type="entry name" value="EF-hand"/>
    <property type="match status" value="3"/>
</dbReference>
<evidence type="ECO:0000256" key="6">
    <source>
        <dbReference type="ARBA" id="ARBA00022837"/>
    </source>
</evidence>
<evidence type="ECO:0000256" key="5">
    <source>
        <dbReference type="ARBA" id="ARBA00022824"/>
    </source>
</evidence>